<dbReference type="NCBIfam" id="TIGR00044">
    <property type="entry name" value="YggS family pyridoxal phosphate-dependent enzyme"/>
    <property type="match status" value="1"/>
</dbReference>
<dbReference type="Gene3D" id="3.20.20.10">
    <property type="entry name" value="Alanine racemase"/>
    <property type="match status" value="1"/>
</dbReference>
<evidence type="ECO:0000256" key="2">
    <source>
        <dbReference type="HAMAP-Rule" id="MF_02087"/>
    </source>
</evidence>
<evidence type="ECO:0000256" key="1">
    <source>
        <dbReference type="ARBA" id="ARBA00022898"/>
    </source>
</evidence>
<accession>A0A6I5NNK0</accession>
<dbReference type="HAMAP" id="MF_02087">
    <property type="entry name" value="PLP_homeostasis"/>
    <property type="match status" value="1"/>
</dbReference>
<keyword evidence="1 2" id="KW-0663">Pyridoxal phosphate</keyword>
<dbReference type="GO" id="GO:0030170">
    <property type="term" value="F:pyridoxal phosphate binding"/>
    <property type="evidence" value="ECO:0007669"/>
    <property type="project" value="UniProtKB-UniRule"/>
</dbReference>
<dbReference type="Proteomes" id="UP000469292">
    <property type="component" value="Unassembled WGS sequence"/>
</dbReference>
<comment type="caution">
    <text evidence="6">The sequence shown here is derived from an EMBL/GenBank/DDBJ whole genome shotgun (WGS) entry which is preliminary data.</text>
</comment>
<organism evidence="6 7">
    <name type="scientific">Bifidobacterium choloepi</name>
    <dbReference type="NCBI Taxonomy" id="2614131"/>
    <lineage>
        <taxon>Bacteria</taxon>
        <taxon>Bacillati</taxon>
        <taxon>Actinomycetota</taxon>
        <taxon>Actinomycetes</taxon>
        <taxon>Bifidobacteriales</taxon>
        <taxon>Bifidobacteriaceae</taxon>
        <taxon>Bifidobacterium</taxon>
    </lineage>
</organism>
<gene>
    <name evidence="6" type="ORF">F6S87_06745</name>
</gene>
<evidence type="ECO:0000256" key="3">
    <source>
        <dbReference type="PIRSR" id="PIRSR004848-1"/>
    </source>
</evidence>
<sequence length="282" mass="30033">MTAYMDHKDLTNETIEPRRAAEIRDGARRVLDRIATAELEAGRPEGSVTLLAATKTRDVGEIMAAIDAGVRMVGANRPQELVAKIDGLRYCCSQRGLTVGVHDFDVEDGNDPSAMATVDSTHIPVHLIGQLQANKIGKILPYANVVESVDSLDLATKIARRAVVRGNAVGVMLEVNESGEESKSGCRPEEACDLAGAIGELDGVELTGLMTIGAHVDDETEIRRCFADLRGLRDRIAASGMTGTAGCRELSMGMSGDMELAIREGATIVRVGTAIFGPRAFI</sequence>
<evidence type="ECO:0000313" key="6">
    <source>
        <dbReference type="EMBL" id="NEG70292.1"/>
    </source>
</evidence>
<dbReference type="InterPro" id="IPR029066">
    <property type="entry name" value="PLP-binding_barrel"/>
</dbReference>
<dbReference type="EMBL" id="VYSG01000003">
    <property type="protein sequence ID" value="NEG70292.1"/>
    <property type="molecule type" value="Genomic_DNA"/>
</dbReference>
<comment type="cofactor">
    <cofactor evidence="3">
        <name>pyridoxal 5'-phosphate</name>
        <dbReference type="ChEBI" id="CHEBI:597326"/>
    </cofactor>
</comment>
<evidence type="ECO:0000313" key="7">
    <source>
        <dbReference type="Proteomes" id="UP000469292"/>
    </source>
</evidence>
<dbReference type="PIRSF" id="PIRSF004848">
    <property type="entry name" value="YBL036c_PLPDEIII"/>
    <property type="match status" value="1"/>
</dbReference>
<comment type="similarity">
    <text evidence="2 4">Belongs to the pyridoxal phosphate-binding protein YggS/PROSC family.</text>
</comment>
<dbReference type="AlphaFoldDB" id="A0A6I5NNK0"/>
<keyword evidence="7" id="KW-1185">Reference proteome</keyword>
<reference evidence="6 7" key="1">
    <citation type="submission" date="2019-09" db="EMBL/GenBank/DDBJ databases">
        <title>Phylogenetic characterization of a novel taxon of the genus Bifidobacterium: Bifidobacterium choloepi sp. nov.</title>
        <authorList>
            <person name="Modesto M."/>
            <person name="Satti M."/>
        </authorList>
    </citation>
    <scope>NUCLEOTIDE SEQUENCE [LARGE SCALE GENOMIC DNA]</scope>
    <source>
        <strain evidence="6 7">BRDM6</strain>
    </source>
</reference>
<dbReference type="InterPro" id="IPR001608">
    <property type="entry name" value="Ala_racemase_N"/>
</dbReference>
<name>A0A6I5NNK0_9BIFI</name>
<proteinExistence type="inferred from homology"/>
<dbReference type="PANTHER" id="PTHR10146:SF14">
    <property type="entry name" value="PYRIDOXAL PHOSPHATE HOMEOSTASIS PROTEIN"/>
    <property type="match status" value="1"/>
</dbReference>
<dbReference type="Pfam" id="PF01168">
    <property type="entry name" value="Ala_racemase_N"/>
    <property type="match status" value="1"/>
</dbReference>
<comment type="function">
    <text evidence="2">Pyridoxal 5'-phosphate (PLP)-binding protein, which is involved in PLP homeostasis.</text>
</comment>
<evidence type="ECO:0000259" key="5">
    <source>
        <dbReference type="Pfam" id="PF01168"/>
    </source>
</evidence>
<protein>
    <recommendedName>
        <fullName evidence="2">Pyridoxal phosphate homeostasis protein</fullName>
        <shortName evidence="2">PLP homeostasis protein</shortName>
    </recommendedName>
</protein>
<feature type="modified residue" description="N6-(pyridoxal phosphate)lysine" evidence="2 3">
    <location>
        <position position="55"/>
    </location>
</feature>
<feature type="domain" description="Alanine racemase N-terminal" evidence="5">
    <location>
        <begin position="57"/>
        <end position="278"/>
    </location>
</feature>
<dbReference type="RefSeq" id="WP_163227899.1">
    <property type="nucleotide sequence ID" value="NZ_VYSG01000003.1"/>
</dbReference>
<dbReference type="InterPro" id="IPR011078">
    <property type="entry name" value="PyrdxlP_homeostasis"/>
</dbReference>
<evidence type="ECO:0000256" key="4">
    <source>
        <dbReference type="RuleBase" id="RU004514"/>
    </source>
</evidence>
<dbReference type="SUPFAM" id="SSF51419">
    <property type="entry name" value="PLP-binding barrel"/>
    <property type="match status" value="1"/>
</dbReference>
<dbReference type="CDD" id="cd00635">
    <property type="entry name" value="PLPDE_III_YBL036c_like"/>
    <property type="match status" value="1"/>
</dbReference>
<dbReference type="PANTHER" id="PTHR10146">
    <property type="entry name" value="PROLINE SYNTHETASE CO-TRANSCRIBED BACTERIAL HOMOLOG PROTEIN"/>
    <property type="match status" value="1"/>
</dbReference>